<evidence type="ECO:0000313" key="3">
    <source>
        <dbReference type="Proteomes" id="UP000692954"/>
    </source>
</evidence>
<dbReference type="AlphaFoldDB" id="A0A8S1QIJ3"/>
<feature type="compositionally biased region" description="Polar residues" evidence="1">
    <location>
        <begin position="77"/>
        <end position="87"/>
    </location>
</feature>
<name>A0A8S1QIJ3_9CILI</name>
<dbReference type="Proteomes" id="UP000692954">
    <property type="component" value="Unassembled WGS sequence"/>
</dbReference>
<gene>
    <name evidence="2" type="ORF">PSON_ATCC_30995.1.T1050125</name>
</gene>
<feature type="compositionally biased region" description="Basic and acidic residues" evidence="1">
    <location>
        <begin position="129"/>
        <end position="145"/>
    </location>
</feature>
<comment type="caution">
    <text evidence="2">The sequence shown here is derived from an EMBL/GenBank/DDBJ whole genome shotgun (WGS) entry which is preliminary data.</text>
</comment>
<reference evidence="2" key="1">
    <citation type="submission" date="2021-01" db="EMBL/GenBank/DDBJ databases">
        <authorList>
            <consortium name="Genoscope - CEA"/>
            <person name="William W."/>
        </authorList>
    </citation>
    <scope>NUCLEOTIDE SEQUENCE</scope>
</reference>
<feature type="region of interest" description="Disordered" evidence="1">
    <location>
        <begin position="118"/>
        <end position="158"/>
    </location>
</feature>
<evidence type="ECO:0000256" key="1">
    <source>
        <dbReference type="SAM" id="MobiDB-lite"/>
    </source>
</evidence>
<organism evidence="2 3">
    <name type="scientific">Paramecium sonneborni</name>
    <dbReference type="NCBI Taxonomy" id="65129"/>
    <lineage>
        <taxon>Eukaryota</taxon>
        <taxon>Sar</taxon>
        <taxon>Alveolata</taxon>
        <taxon>Ciliophora</taxon>
        <taxon>Intramacronucleata</taxon>
        <taxon>Oligohymenophorea</taxon>
        <taxon>Peniculida</taxon>
        <taxon>Parameciidae</taxon>
        <taxon>Paramecium</taxon>
    </lineage>
</organism>
<sequence length="158" mass="18983">MQELEELLQKPEIYQNLSLFKDFLKGVKKLCDQFEEKIKMIPKEEQNENEDDIKRKKRIEKQILKKQKQRSIQKQQMTSQKAGQTKGSFEIEDSQIQKSRQLDNEKFDIQQLNQEFELDQNKKKQQKITKADIKREEEAERRLQDDDSFGGNIVQEYS</sequence>
<dbReference type="OrthoDB" id="310833at2759"/>
<dbReference type="EMBL" id="CAJJDN010000105">
    <property type="protein sequence ID" value="CAD8114285.1"/>
    <property type="molecule type" value="Genomic_DNA"/>
</dbReference>
<feature type="region of interest" description="Disordered" evidence="1">
    <location>
        <begin position="65"/>
        <end position="104"/>
    </location>
</feature>
<protein>
    <submittedName>
        <fullName evidence="2">Uncharacterized protein</fullName>
    </submittedName>
</protein>
<keyword evidence="3" id="KW-1185">Reference proteome</keyword>
<proteinExistence type="predicted"/>
<evidence type="ECO:0000313" key="2">
    <source>
        <dbReference type="EMBL" id="CAD8114285.1"/>
    </source>
</evidence>
<accession>A0A8S1QIJ3</accession>